<comment type="caution">
    <text evidence="14">The sequence shown here is derived from an EMBL/GenBank/DDBJ whole genome shotgun (WGS) entry which is preliminary data.</text>
</comment>
<keyword evidence="6" id="KW-0631">Potassium channel</keyword>
<evidence type="ECO:0000256" key="6">
    <source>
        <dbReference type="ARBA" id="ARBA00022826"/>
    </source>
</evidence>
<evidence type="ECO:0000256" key="3">
    <source>
        <dbReference type="ARBA" id="ARBA00022448"/>
    </source>
</evidence>
<keyword evidence="11" id="KW-0407">Ion channel</keyword>
<keyword evidence="10 13" id="KW-0472">Membrane</keyword>
<evidence type="ECO:0000313" key="15">
    <source>
        <dbReference type="Proteomes" id="UP000712080"/>
    </source>
</evidence>
<comment type="similarity">
    <text evidence="2">Belongs to the TMEM175 family.</text>
</comment>
<proteinExistence type="inferred from homology"/>
<comment type="catalytic activity">
    <reaction evidence="12">
        <text>K(+)(in) = K(+)(out)</text>
        <dbReference type="Rhea" id="RHEA:29463"/>
        <dbReference type="ChEBI" id="CHEBI:29103"/>
    </reaction>
</comment>
<dbReference type="Pfam" id="PF06736">
    <property type="entry name" value="TMEM175"/>
    <property type="match status" value="1"/>
</dbReference>
<dbReference type="GO" id="GO:0015252">
    <property type="term" value="F:proton channel activity"/>
    <property type="evidence" value="ECO:0007669"/>
    <property type="project" value="InterPro"/>
</dbReference>
<evidence type="ECO:0000256" key="4">
    <source>
        <dbReference type="ARBA" id="ARBA00022538"/>
    </source>
</evidence>
<dbReference type="AlphaFoldDB" id="A0A972G0W6"/>
<keyword evidence="9" id="KW-0406">Ion transport</keyword>
<dbReference type="GO" id="GO:0016020">
    <property type="term" value="C:membrane"/>
    <property type="evidence" value="ECO:0007669"/>
    <property type="project" value="UniProtKB-SubCell"/>
</dbReference>
<keyword evidence="15" id="KW-1185">Reference proteome</keyword>
<accession>A0A972G0W6</accession>
<evidence type="ECO:0000256" key="7">
    <source>
        <dbReference type="ARBA" id="ARBA00022958"/>
    </source>
</evidence>
<evidence type="ECO:0000256" key="2">
    <source>
        <dbReference type="ARBA" id="ARBA00006920"/>
    </source>
</evidence>
<gene>
    <name evidence="14" type="ORF">G6047_10185</name>
</gene>
<dbReference type="PANTHER" id="PTHR31462:SF5">
    <property type="entry name" value="ENDOSOMAL_LYSOSOMAL PROTON CHANNEL TMEM175"/>
    <property type="match status" value="1"/>
</dbReference>
<keyword evidence="3" id="KW-0813">Transport</keyword>
<evidence type="ECO:0000256" key="9">
    <source>
        <dbReference type="ARBA" id="ARBA00023065"/>
    </source>
</evidence>
<feature type="transmembrane region" description="Helical" evidence="13">
    <location>
        <begin position="12"/>
        <end position="34"/>
    </location>
</feature>
<organism evidence="14 15">
    <name type="scientific">Flavobacterium silvaticum</name>
    <dbReference type="NCBI Taxonomy" id="1852020"/>
    <lineage>
        <taxon>Bacteria</taxon>
        <taxon>Pseudomonadati</taxon>
        <taxon>Bacteroidota</taxon>
        <taxon>Flavobacteriia</taxon>
        <taxon>Flavobacteriales</taxon>
        <taxon>Flavobacteriaceae</taxon>
        <taxon>Flavobacterium</taxon>
    </lineage>
</organism>
<reference evidence="14" key="1">
    <citation type="submission" date="2020-02" db="EMBL/GenBank/DDBJ databases">
        <title>Flavobacterium sp. genome.</title>
        <authorList>
            <person name="Jung H.S."/>
            <person name="Baek J.H."/>
            <person name="Jeon C.O."/>
        </authorList>
    </citation>
    <scope>NUCLEOTIDE SEQUENCE</scope>
    <source>
        <strain evidence="14">SE-s28</strain>
    </source>
</reference>
<evidence type="ECO:0000256" key="13">
    <source>
        <dbReference type="SAM" id="Phobius"/>
    </source>
</evidence>
<feature type="transmembrane region" description="Helical" evidence="13">
    <location>
        <begin position="85"/>
        <end position="107"/>
    </location>
</feature>
<feature type="transmembrane region" description="Helical" evidence="13">
    <location>
        <begin position="158"/>
        <end position="177"/>
    </location>
</feature>
<dbReference type="Proteomes" id="UP000712080">
    <property type="component" value="Unassembled WGS sequence"/>
</dbReference>
<evidence type="ECO:0000256" key="8">
    <source>
        <dbReference type="ARBA" id="ARBA00022989"/>
    </source>
</evidence>
<feature type="transmembrane region" description="Helical" evidence="13">
    <location>
        <begin position="54"/>
        <end position="78"/>
    </location>
</feature>
<evidence type="ECO:0000256" key="5">
    <source>
        <dbReference type="ARBA" id="ARBA00022692"/>
    </source>
</evidence>
<evidence type="ECO:0000256" key="10">
    <source>
        <dbReference type="ARBA" id="ARBA00023136"/>
    </source>
</evidence>
<dbReference type="GO" id="GO:0005267">
    <property type="term" value="F:potassium channel activity"/>
    <property type="evidence" value="ECO:0007669"/>
    <property type="project" value="UniProtKB-KW"/>
</dbReference>
<comment type="subcellular location">
    <subcellularLocation>
        <location evidence="1">Membrane</location>
        <topology evidence="1">Multi-pass membrane protein</topology>
    </subcellularLocation>
</comment>
<protein>
    <submittedName>
        <fullName evidence="14">DUF1211 domain-containing protein</fullName>
    </submittedName>
</protein>
<keyword evidence="4" id="KW-0633">Potassium transport</keyword>
<dbReference type="InterPro" id="IPR010617">
    <property type="entry name" value="TMEM175-like"/>
</dbReference>
<feature type="transmembrane region" description="Helical" evidence="13">
    <location>
        <begin position="113"/>
        <end position="137"/>
    </location>
</feature>
<dbReference type="EMBL" id="JAAMPU010000105">
    <property type="protein sequence ID" value="NMH28401.1"/>
    <property type="molecule type" value="Genomic_DNA"/>
</dbReference>
<keyword evidence="7" id="KW-0630">Potassium</keyword>
<evidence type="ECO:0000256" key="1">
    <source>
        <dbReference type="ARBA" id="ARBA00004141"/>
    </source>
</evidence>
<evidence type="ECO:0000313" key="14">
    <source>
        <dbReference type="EMBL" id="NMH28401.1"/>
    </source>
</evidence>
<evidence type="ECO:0000256" key="12">
    <source>
        <dbReference type="ARBA" id="ARBA00034430"/>
    </source>
</evidence>
<dbReference type="RefSeq" id="WP_169527501.1">
    <property type="nucleotide sequence ID" value="NZ_JAAMPU010000105.1"/>
</dbReference>
<sequence length="212" mass="24822">MPEPEKNLQLDRLVFFTDAIVAIAITLLALNIHVNIGPDGHLHYSDLLRQWKHFLAFGLSFFNIAVFWKTHHTFFGYIRKIDDRMIWCTIFWLLFIVVLPFSTSLVSEYFFDIPAMVCYSINILMIAIFQNAIWDYAAMKPNFMKEDMSIEWNGRIRMYCNLDMINAGIGLIAAFYIPVLAFIILFTRFPAILITGIYYTAKNKKELRKKKP</sequence>
<keyword evidence="5 13" id="KW-0812">Transmembrane</keyword>
<name>A0A972G0W6_9FLAO</name>
<keyword evidence="8 13" id="KW-1133">Transmembrane helix</keyword>
<dbReference type="PANTHER" id="PTHR31462">
    <property type="entry name" value="ENDOSOMAL/LYSOSOMAL POTASSIUM CHANNEL TMEM175"/>
    <property type="match status" value="1"/>
</dbReference>
<evidence type="ECO:0000256" key="11">
    <source>
        <dbReference type="ARBA" id="ARBA00023303"/>
    </source>
</evidence>